<organism evidence="9 10">
    <name type="scientific">Mesorhizobium liriopis</name>
    <dbReference type="NCBI Taxonomy" id="2953882"/>
    <lineage>
        <taxon>Bacteria</taxon>
        <taxon>Pseudomonadati</taxon>
        <taxon>Pseudomonadota</taxon>
        <taxon>Alphaproteobacteria</taxon>
        <taxon>Hyphomicrobiales</taxon>
        <taxon>Phyllobacteriaceae</taxon>
        <taxon>Mesorhizobium</taxon>
    </lineage>
</organism>
<dbReference type="InterPro" id="IPR050072">
    <property type="entry name" value="Peptidase_M20A"/>
</dbReference>
<dbReference type="CDD" id="cd08659">
    <property type="entry name" value="M20_ArgE_DapE-like"/>
    <property type="match status" value="1"/>
</dbReference>
<dbReference type="InterPro" id="IPR010182">
    <property type="entry name" value="ArgE/DapE"/>
</dbReference>
<evidence type="ECO:0000256" key="2">
    <source>
        <dbReference type="ARBA" id="ARBA00001947"/>
    </source>
</evidence>
<evidence type="ECO:0000256" key="7">
    <source>
        <dbReference type="ARBA" id="ARBA00023285"/>
    </source>
</evidence>
<dbReference type="InterPro" id="IPR002933">
    <property type="entry name" value="Peptidase_M20"/>
</dbReference>
<evidence type="ECO:0000256" key="4">
    <source>
        <dbReference type="ARBA" id="ARBA00022723"/>
    </source>
</evidence>
<keyword evidence="7" id="KW-0170">Cobalt</keyword>
<dbReference type="InterPro" id="IPR036264">
    <property type="entry name" value="Bact_exopeptidase_dim_dom"/>
</dbReference>
<comment type="cofactor">
    <cofactor evidence="1">
        <name>Co(2+)</name>
        <dbReference type="ChEBI" id="CHEBI:48828"/>
    </cofactor>
</comment>
<dbReference type="Pfam" id="PF07687">
    <property type="entry name" value="M20_dimer"/>
    <property type="match status" value="1"/>
</dbReference>
<name>A0ABT1C1R3_9HYPH</name>
<dbReference type="EMBL" id="JAMXQS010000002">
    <property type="protein sequence ID" value="MCO6048762.1"/>
    <property type="molecule type" value="Genomic_DNA"/>
</dbReference>
<keyword evidence="5" id="KW-0378">Hydrolase</keyword>
<evidence type="ECO:0000259" key="8">
    <source>
        <dbReference type="Pfam" id="PF07687"/>
    </source>
</evidence>
<evidence type="ECO:0000256" key="6">
    <source>
        <dbReference type="ARBA" id="ARBA00022833"/>
    </source>
</evidence>
<protein>
    <submittedName>
        <fullName evidence="9">M20 family metallopeptidase</fullName>
    </submittedName>
</protein>
<keyword evidence="4" id="KW-0479">Metal-binding</keyword>
<dbReference type="PANTHER" id="PTHR43808">
    <property type="entry name" value="ACETYLORNITHINE DEACETYLASE"/>
    <property type="match status" value="1"/>
</dbReference>
<evidence type="ECO:0000313" key="10">
    <source>
        <dbReference type="Proteomes" id="UP001205906"/>
    </source>
</evidence>
<evidence type="ECO:0000256" key="5">
    <source>
        <dbReference type="ARBA" id="ARBA00022801"/>
    </source>
</evidence>
<keyword evidence="10" id="KW-1185">Reference proteome</keyword>
<comment type="caution">
    <text evidence="9">The sequence shown here is derived from an EMBL/GenBank/DDBJ whole genome shotgun (WGS) entry which is preliminary data.</text>
</comment>
<comment type="similarity">
    <text evidence="3">Belongs to the peptidase M20A family.</text>
</comment>
<evidence type="ECO:0000256" key="3">
    <source>
        <dbReference type="ARBA" id="ARBA00006247"/>
    </source>
</evidence>
<keyword evidence="6" id="KW-0862">Zinc</keyword>
<feature type="domain" description="Peptidase M20 dimerisation" evidence="8">
    <location>
        <begin position="233"/>
        <end position="327"/>
    </location>
</feature>
<comment type="cofactor">
    <cofactor evidence="2">
        <name>Zn(2+)</name>
        <dbReference type="ChEBI" id="CHEBI:29105"/>
    </cofactor>
</comment>
<dbReference type="SUPFAM" id="SSF53187">
    <property type="entry name" value="Zn-dependent exopeptidases"/>
    <property type="match status" value="1"/>
</dbReference>
<dbReference type="Proteomes" id="UP001205906">
    <property type="component" value="Unassembled WGS sequence"/>
</dbReference>
<dbReference type="RefSeq" id="WP_252815884.1">
    <property type="nucleotide sequence ID" value="NZ_JAMXQS010000002.1"/>
</dbReference>
<evidence type="ECO:0000313" key="9">
    <source>
        <dbReference type="EMBL" id="MCO6048762.1"/>
    </source>
</evidence>
<evidence type="ECO:0000256" key="1">
    <source>
        <dbReference type="ARBA" id="ARBA00001941"/>
    </source>
</evidence>
<dbReference type="Gene3D" id="3.40.630.10">
    <property type="entry name" value="Zn peptidases"/>
    <property type="match status" value="2"/>
</dbReference>
<dbReference type="NCBIfam" id="TIGR01910">
    <property type="entry name" value="DapE-ArgE"/>
    <property type="match status" value="1"/>
</dbReference>
<accession>A0ABT1C1R3</accession>
<gene>
    <name evidence="9" type="ORF">NGM99_03045</name>
</gene>
<sequence length="439" mass="47408">MSDNENTIHALQDFIEKDRDFVIGLTRDLVRIPSVNPKFETGEGLNRESDVQALLEPFLKEEGFITEQFDALPGRPNLVGEKPGSEERSLILCGHIDVVPVGALTDWTVDPFGGEIRGGRLYGRGSVDMKGGVAACVAAMRAINRTGIALEGRLALHSVVDEEAGGGGAIANVKRGKLAKGIIVAEPSWGDVFPAEGGLEWARVTIRGRNGHSAFRFNEIYPQQYTKERLVPAVNAIDIAARFIAAIHQFENNRVRAKSHPLLPAGMNTINIGAMWGGTALGENGLPTVMTNPAIIPDVAVLDLDMKFLPDETSAQYRADFEAFVDHFCRMDDWLKANPIRIDWELGGLHFPPVNTPVDHPIVASLAKRKGEIGKKAEVKGFIAVADIAHYAGAGVNGAIFGPAGDGFHSTDEYVDIESLVESAKVIAATVIDWCGMKV</sequence>
<dbReference type="InterPro" id="IPR011650">
    <property type="entry name" value="Peptidase_M20_dimer"/>
</dbReference>
<dbReference type="PANTHER" id="PTHR43808:SF25">
    <property type="entry name" value="PEPTIDASE M20 DIMERISATION DOMAIN-CONTAINING PROTEIN"/>
    <property type="match status" value="1"/>
</dbReference>
<dbReference type="Gene3D" id="3.30.70.360">
    <property type="match status" value="1"/>
</dbReference>
<reference evidence="9 10" key="1">
    <citation type="submission" date="2022-06" db="EMBL/GenBank/DDBJ databases">
        <title>Mesorhizobium sp. strain RP14 Genome sequencing and assembly.</title>
        <authorList>
            <person name="Kim I."/>
        </authorList>
    </citation>
    <scope>NUCLEOTIDE SEQUENCE [LARGE SCALE GENOMIC DNA]</scope>
    <source>
        <strain evidence="10">RP14(2022)</strain>
    </source>
</reference>
<dbReference type="Pfam" id="PF01546">
    <property type="entry name" value="Peptidase_M20"/>
    <property type="match status" value="1"/>
</dbReference>
<dbReference type="SUPFAM" id="SSF55031">
    <property type="entry name" value="Bacterial exopeptidase dimerisation domain"/>
    <property type="match status" value="1"/>
</dbReference>
<proteinExistence type="inferred from homology"/>